<evidence type="ECO:0000256" key="6">
    <source>
        <dbReference type="ARBA" id="ARBA00023067"/>
    </source>
</evidence>
<dbReference type="PANTHER" id="PTHR14418:SF5">
    <property type="entry name" value="CONDENSIN COMPLEX SUBUNIT 3"/>
    <property type="match status" value="1"/>
</dbReference>
<dbReference type="Pfam" id="PF12719">
    <property type="entry name" value="Cnd3"/>
    <property type="match status" value="1"/>
</dbReference>
<evidence type="ECO:0000256" key="3">
    <source>
        <dbReference type="ARBA" id="ARBA00022454"/>
    </source>
</evidence>
<keyword evidence="3" id="KW-0158">Chromosome</keyword>
<dbReference type="InterPro" id="IPR011989">
    <property type="entry name" value="ARM-like"/>
</dbReference>
<evidence type="ECO:0000313" key="10">
    <source>
        <dbReference type="WBParaSite" id="TMUE_2000009910.1"/>
    </source>
</evidence>
<keyword evidence="5" id="KW-0498">Mitosis</keyword>
<evidence type="ECO:0000256" key="7">
    <source>
        <dbReference type="ARBA" id="ARBA00023306"/>
    </source>
</evidence>
<keyword evidence="9" id="KW-1185">Reference proteome</keyword>
<comment type="similarity">
    <text evidence="2">Belongs to the CND3 (condensin subunit 3) family.</text>
</comment>
<dbReference type="Proteomes" id="UP000046395">
    <property type="component" value="Unassembled WGS sequence"/>
</dbReference>
<protein>
    <submittedName>
        <fullName evidence="10">Cnd3 domain-containing protein</fullName>
    </submittedName>
</protein>
<dbReference type="GO" id="GO:0051301">
    <property type="term" value="P:cell division"/>
    <property type="evidence" value="ECO:0007669"/>
    <property type="project" value="UniProtKB-KW"/>
</dbReference>
<accession>A0A5S6QRP9</accession>
<dbReference type="SUPFAM" id="SSF48371">
    <property type="entry name" value="ARM repeat"/>
    <property type="match status" value="1"/>
</dbReference>
<dbReference type="InterPro" id="IPR025977">
    <property type="entry name" value="Cnd3_C"/>
</dbReference>
<feature type="domain" description="Nuclear condensin complex subunit 3 C-terminal" evidence="8">
    <location>
        <begin position="503"/>
        <end position="754"/>
    </location>
</feature>
<evidence type="ECO:0000256" key="2">
    <source>
        <dbReference type="ARBA" id="ARBA00006533"/>
    </source>
</evidence>
<dbReference type="AlphaFoldDB" id="A0A5S6QRP9"/>
<evidence type="ECO:0000259" key="8">
    <source>
        <dbReference type="Pfam" id="PF12719"/>
    </source>
</evidence>
<dbReference type="GO" id="GO:0000796">
    <property type="term" value="C:condensin complex"/>
    <property type="evidence" value="ECO:0007669"/>
    <property type="project" value="InterPro"/>
</dbReference>
<dbReference type="PANTHER" id="PTHR14418">
    <property type="entry name" value="CONDENSIN COMPLEX SUBUNIT 3-RELATED"/>
    <property type="match status" value="1"/>
</dbReference>
<evidence type="ECO:0000313" key="9">
    <source>
        <dbReference type="Proteomes" id="UP000046395"/>
    </source>
</evidence>
<dbReference type="Gene3D" id="1.25.10.10">
    <property type="entry name" value="Leucine-rich Repeat Variant"/>
    <property type="match status" value="1"/>
</dbReference>
<proteinExistence type="inferred from homology"/>
<keyword evidence="4" id="KW-0132">Cell division</keyword>
<dbReference type="STRING" id="70415.A0A5S6QRP9"/>
<keyword evidence="7" id="KW-0131">Cell cycle</keyword>
<dbReference type="WBParaSite" id="TMUE_2000009910.1">
    <property type="protein sequence ID" value="TMUE_2000009910.1"/>
    <property type="gene ID" value="WBGene00291192"/>
</dbReference>
<dbReference type="GO" id="GO:0000793">
    <property type="term" value="C:condensed chromosome"/>
    <property type="evidence" value="ECO:0007669"/>
    <property type="project" value="TreeGrafter"/>
</dbReference>
<keyword evidence="6" id="KW-0226">DNA condensation</keyword>
<evidence type="ECO:0000256" key="1">
    <source>
        <dbReference type="ARBA" id="ARBA00004286"/>
    </source>
</evidence>
<dbReference type="InterPro" id="IPR027165">
    <property type="entry name" value="CND3"/>
</dbReference>
<evidence type="ECO:0000256" key="4">
    <source>
        <dbReference type="ARBA" id="ARBA00022618"/>
    </source>
</evidence>
<organism evidence="9 10">
    <name type="scientific">Trichuris muris</name>
    <name type="common">Mouse whipworm</name>
    <dbReference type="NCBI Taxonomy" id="70415"/>
    <lineage>
        <taxon>Eukaryota</taxon>
        <taxon>Metazoa</taxon>
        <taxon>Ecdysozoa</taxon>
        <taxon>Nematoda</taxon>
        <taxon>Enoplea</taxon>
        <taxon>Dorylaimia</taxon>
        <taxon>Trichinellida</taxon>
        <taxon>Trichuridae</taxon>
        <taxon>Trichuris</taxon>
    </lineage>
</organism>
<sequence length="766" mass="87481">MNSSCNDGDVAVVQRELIALFALLRTQNRVCFVVSQFLKIQRKHGGHVVYAEFEKLLYCLLMARKKCTEAENVLKLVPSIVIGAHKAEIAEMVPSSFCSLFFEFIFKTVTFRSSIVRYRSLQLLSTALYEMAELSIQLQNLGRNFFDRLKRLLLMRSKDRDRKVRSIAAVALGRIQQPEDADCPAVEALLFLLRHDGCSEVRLNALKAMKVNHKTLPGLLESCKDFSAVIRREAYKRLVEIVHPKYLTVSQRCDILKQGLNDDSGPLRNFSETTLLDKWLDAFGGNIISLLNRLEVISRTSICEQLLRAYFKHRSVEELVSECDMLDNKNLPKVLTSEFMLYWRVLVDYVKQTCEENITAAEKDSFMSQLLPSVVDASDMFASYVENVHLKYENEYERVNSKFNIAQLADLIFLMDLSESAGRDKLKCTIEHLLLNCGADMYLINKLIGMHYRLTNSFDETSDYCLNEIMAQYPSSEEYESLEEMELAYFNFAKSMNAALAERLLCILCELFSLTLDTTLKPSMKQLLTILVYPLLEHEQPLPRSHAMRAVAIYALECEEYLHEHWKVLQMVVEYDGSYVAYYALKGIFDLALRYGFDSFVDKEDSLEARRVDNQPQSPGSDGRLPRCCMTNARLVYLFKAMLGNPDSELSFAVAEGLCKVMLYDRFHHPELLMMLMSRLFNPSAEDNPAVRQCVGTFLPSYAFMDSRHQEAIVEVFVPLVRSLCNDEKTGELNAVGLDDAVEFLVKLTSCVHLHDSAPGKNVSTF</sequence>
<comment type="subcellular location">
    <subcellularLocation>
        <location evidence="1">Chromosome</location>
    </subcellularLocation>
</comment>
<name>A0A5S6QRP9_TRIMR</name>
<dbReference type="GO" id="GO:0005737">
    <property type="term" value="C:cytoplasm"/>
    <property type="evidence" value="ECO:0007669"/>
    <property type="project" value="TreeGrafter"/>
</dbReference>
<dbReference type="InterPro" id="IPR016024">
    <property type="entry name" value="ARM-type_fold"/>
</dbReference>
<evidence type="ECO:0000256" key="5">
    <source>
        <dbReference type="ARBA" id="ARBA00022776"/>
    </source>
</evidence>
<reference evidence="10" key="1">
    <citation type="submission" date="2019-12" db="UniProtKB">
        <authorList>
            <consortium name="WormBaseParasite"/>
        </authorList>
    </citation>
    <scope>IDENTIFICATION</scope>
</reference>
<dbReference type="GO" id="GO:0007076">
    <property type="term" value="P:mitotic chromosome condensation"/>
    <property type="evidence" value="ECO:0007669"/>
    <property type="project" value="InterPro"/>
</dbReference>